<keyword evidence="2 4" id="KW-0808">Transferase</keyword>
<comment type="caution">
    <text evidence="4">The sequence shown here is derived from an EMBL/GenBank/DDBJ whole genome shotgun (WGS) entry which is preliminary data.</text>
</comment>
<reference evidence="4 5" key="1">
    <citation type="journal article" date="2017" name="Nat. Ecol. Evol.">
        <title>Scallop genome provides insights into evolution of bilaterian karyotype and development.</title>
        <authorList>
            <person name="Wang S."/>
            <person name="Zhang J."/>
            <person name="Jiao W."/>
            <person name="Li J."/>
            <person name="Xun X."/>
            <person name="Sun Y."/>
            <person name="Guo X."/>
            <person name="Huan P."/>
            <person name="Dong B."/>
            <person name="Zhang L."/>
            <person name="Hu X."/>
            <person name="Sun X."/>
            <person name="Wang J."/>
            <person name="Zhao C."/>
            <person name="Wang Y."/>
            <person name="Wang D."/>
            <person name="Huang X."/>
            <person name="Wang R."/>
            <person name="Lv J."/>
            <person name="Li Y."/>
            <person name="Zhang Z."/>
            <person name="Liu B."/>
            <person name="Lu W."/>
            <person name="Hui Y."/>
            <person name="Liang J."/>
            <person name="Zhou Z."/>
            <person name="Hou R."/>
            <person name="Li X."/>
            <person name="Liu Y."/>
            <person name="Li H."/>
            <person name="Ning X."/>
            <person name="Lin Y."/>
            <person name="Zhao L."/>
            <person name="Xing Q."/>
            <person name="Dou J."/>
            <person name="Li Y."/>
            <person name="Mao J."/>
            <person name="Guo H."/>
            <person name="Dou H."/>
            <person name="Li T."/>
            <person name="Mu C."/>
            <person name="Jiang W."/>
            <person name="Fu Q."/>
            <person name="Fu X."/>
            <person name="Miao Y."/>
            <person name="Liu J."/>
            <person name="Yu Q."/>
            <person name="Li R."/>
            <person name="Liao H."/>
            <person name="Li X."/>
            <person name="Kong Y."/>
            <person name="Jiang Z."/>
            <person name="Chourrout D."/>
            <person name="Li R."/>
            <person name="Bao Z."/>
        </authorList>
    </citation>
    <scope>NUCLEOTIDE SEQUENCE [LARGE SCALE GENOMIC DNA]</scope>
    <source>
        <strain evidence="4 5">PY_sf001</strain>
    </source>
</reference>
<gene>
    <name evidence="4" type="ORF">KP79_PYT16620</name>
</gene>
<protein>
    <submittedName>
        <fullName evidence="4">Estrogen sulfotransferase</fullName>
    </submittedName>
</protein>
<dbReference type="PANTHER" id="PTHR11783">
    <property type="entry name" value="SULFOTRANSFERASE SULT"/>
    <property type="match status" value="1"/>
</dbReference>
<dbReference type="SUPFAM" id="SSF52540">
    <property type="entry name" value="P-loop containing nucleoside triphosphate hydrolases"/>
    <property type="match status" value="1"/>
</dbReference>
<dbReference type="Proteomes" id="UP000242188">
    <property type="component" value="Unassembled WGS sequence"/>
</dbReference>
<dbReference type="Pfam" id="PF00685">
    <property type="entry name" value="Sulfotransfer_1"/>
    <property type="match status" value="1"/>
</dbReference>
<keyword evidence="5" id="KW-1185">Reference proteome</keyword>
<proteinExistence type="inferred from homology"/>
<dbReference type="Gene3D" id="3.40.50.300">
    <property type="entry name" value="P-loop containing nucleotide triphosphate hydrolases"/>
    <property type="match status" value="1"/>
</dbReference>
<dbReference type="InterPro" id="IPR027417">
    <property type="entry name" value="P-loop_NTPase"/>
</dbReference>
<organism evidence="4 5">
    <name type="scientific">Mizuhopecten yessoensis</name>
    <name type="common">Japanese scallop</name>
    <name type="synonym">Patinopecten yessoensis</name>
    <dbReference type="NCBI Taxonomy" id="6573"/>
    <lineage>
        <taxon>Eukaryota</taxon>
        <taxon>Metazoa</taxon>
        <taxon>Spiralia</taxon>
        <taxon>Lophotrochozoa</taxon>
        <taxon>Mollusca</taxon>
        <taxon>Bivalvia</taxon>
        <taxon>Autobranchia</taxon>
        <taxon>Pteriomorphia</taxon>
        <taxon>Pectinida</taxon>
        <taxon>Pectinoidea</taxon>
        <taxon>Pectinidae</taxon>
        <taxon>Mizuhopecten</taxon>
    </lineage>
</organism>
<feature type="domain" description="Sulfotransferase" evidence="3">
    <location>
        <begin position="50"/>
        <end position="287"/>
    </location>
</feature>
<evidence type="ECO:0000256" key="1">
    <source>
        <dbReference type="ARBA" id="ARBA00005771"/>
    </source>
</evidence>
<dbReference type="GO" id="GO:0008146">
    <property type="term" value="F:sulfotransferase activity"/>
    <property type="evidence" value="ECO:0007669"/>
    <property type="project" value="InterPro"/>
</dbReference>
<dbReference type="InterPro" id="IPR000863">
    <property type="entry name" value="Sulfotransferase_dom"/>
</dbReference>
<dbReference type="EMBL" id="NEDP02003723">
    <property type="protein sequence ID" value="OWF48097.1"/>
    <property type="molecule type" value="Genomic_DNA"/>
</dbReference>
<evidence type="ECO:0000313" key="4">
    <source>
        <dbReference type="EMBL" id="OWF48097.1"/>
    </source>
</evidence>
<evidence type="ECO:0000313" key="5">
    <source>
        <dbReference type="Proteomes" id="UP000242188"/>
    </source>
</evidence>
<evidence type="ECO:0000259" key="3">
    <source>
        <dbReference type="Pfam" id="PF00685"/>
    </source>
</evidence>
<sequence length="306" mass="35415">MPYKIVSFHGKNGGRISLADINGLYLPITGSEEYLTRHLERLSGQLQARDNDVVICAYPKSGLHWIWEVVNMLQKRTSRPSDDIMENYSFEFSSVKQLSSEPSPRVFVTHLTFDKLPQSFRERRCKIVYICRDPRSVAVSFFHYVCQMKVKGTTDRTVFSGEWPDFLQLFTEGKVPFNSWLHHTKAWDKVIKDWPNYPIHVVNFEDTKQDPLKEILKLNTFLGSGISSAMCTDIATNTKIRRLRAAKAAIRDNTMGQYFQDNKYPMYRKGVTDDWKNLFTVAQNEDIIQGEIGRLRTSNIKLTSLL</sequence>
<dbReference type="OrthoDB" id="205623at2759"/>
<dbReference type="AlphaFoldDB" id="A0A210QHA0"/>
<comment type="similarity">
    <text evidence="1">Belongs to the sulfotransferase 1 family.</text>
</comment>
<evidence type="ECO:0000256" key="2">
    <source>
        <dbReference type="ARBA" id="ARBA00022679"/>
    </source>
</evidence>
<name>A0A210QHA0_MIZYE</name>
<accession>A0A210QHA0</accession>